<feature type="transmembrane region" description="Helical" evidence="1">
    <location>
        <begin position="133"/>
        <end position="150"/>
    </location>
</feature>
<feature type="transmembrane region" description="Helical" evidence="1">
    <location>
        <begin position="43"/>
        <end position="68"/>
    </location>
</feature>
<sequence length="173" mass="20925">IYSLIGAERAISQISSYEISLIIIFFVLIILRERYSFLDFMKWYLIVGIFTNLILYINLVAFLINLIRGTLKKIITLSTLRQLELIIIFLRFRIIAYYQLLVHAFFKSILFMSAKAVIHLIKNTQDIRYRRNHIVIVNCILFIMILYYLFYKRRLKFYIRCTTLLPPFSYRWL</sequence>
<keyword evidence="2" id="KW-0830">Ubiquinone</keyword>
<feature type="non-terminal residue" evidence="2">
    <location>
        <position position="1"/>
    </location>
</feature>
<keyword evidence="3" id="KW-1185">Reference proteome</keyword>
<dbReference type="AlphaFoldDB" id="A0A151HZI1"/>
<organism evidence="2 3">
    <name type="scientific">Atta colombica</name>
    <dbReference type="NCBI Taxonomy" id="520822"/>
    <lineage>
        <taxon>Eukaryota</taxon>
        <taxon>Metazoa</taxon>
        <taxon>Ecdysozoa</taxon>
        <taxon>Arthropoda</taxon>
        <taxon>Hexapoda</taxon>
        <taxon>Insecta</taxon>
        <taxon>Pterygota</taxon>
        <taxon>Neoptera</taxon>
        <taxon>Endopterygota</taxon>
        <taxon>Hymenoptera</taxon>
        <taxon>Apocrita</taxon>
        <taxon>Aculeata</taxon>
        <taxon>Formicoidea</taxon>
        <taxon>Formicidae</taxon>
        <taxon>Myrmicinae</taxon>
        <taxon>Atta</taxon>
    </lineage>
</organism>
<dbReference type="EMBL" id="KQ976707">
    <property type="protein sequence ID" value="KYM77074.1"/>
    <property type="molecule type" value="Genomic_DNA"/>
</dbReference>
<keyword evidence="1" id="KW-0812">Transmembrane</keyword>
<evidence type="ECO:0000256" key="1">
    <source>
        <dbReference type="SAM" id="Phobius"/>
    </source>
</evidence>
<protein>
    <submittedName>
        <fullName evidence="2">NADH-ubiquinone oxidoreductase chain 5</fullName>
    </submittedName>
</protein>
<dbReference type="STRING" id="520822.A0A151HZI1"/>
<keyword evidence="1" id="KW-0472">Membrane</keyword>
<evidence type="ECO:0000313" key="3">
    <source>
        <dbReference type="Proteomes" id="UP000078540"/>
    </source>
</evidence>
<feature type="transmembrane region" description="Helical" evidence="1">
    <location>
        <begin position="104"/>
        <end position="121"/>
    </location>
</feature>
<keyword evidence="1" id="KW-1133">Transmembrane helix</keyword>
<accession>A0A151HZI1</accession>
<gene>
    <name evidence="2" type="ORF">ALC53_12519</name>
</gene>
<reference evidence="2 3" key="1">
    <citation type="submission" date="2015-09" db="EMBL/GenBank/DDBJ databases">
        <title>Atta colombica WGS genome.</title>
        <authorList>
            <person name="Nygaard S."/>
            <person name="Hu H."/>
            <person name="Boomsma J."/>
            <person name="Zhang G."/>
        </authorList>
    </citation>
    <scope>NUCLEOTIDE SEQUENCE [LARGE SCALE GENOMIC DNA]</scope>
    <source>
        <strain evidence="2">Treedump-2</strain>
        <tissue evidence="2">Whole body</tissue>
    </source>
</reference>
<dbReference type="Proteomes" id="UP000078540">
    <property type="component" value="Unassembled WGS sequence"/>
</dbReference>
<feature type="transmembrane region" description="Helical" evidence="1">
    <location>
        <begin position="14"/>
        <end position="31"/>
    </location>
</feature>
<proteinExistence type="predicted"/>
<evidence type="ECO:0000313" key="2">
    <source>
        <dbReference type="EMBL" id="KYM77074.1"/>
    </source>
</evidence>
<name>A0A151HZI1_9HYME</name>